<dbReference type="GO" id="GO:0016740">
    <property type="term" value="F:transferase activity"/>
    <property type="evidence" value="ECO:0007669"/>
    <property type="project" value="UniProtKB-KW"/>
</dbReference>
<dbReference type="InterPro" id="IPR050256">
    <property type="entry name" value="Glycosyltransferase_2"/>
</dbReference>
<feature type="domain" description="Glycosyltransferase 2-like" evidence="1">
    <location>
        <begin position="4"/>
        <end position="163"/>
    </location>
</feature>
<dbReference type="Proteomes" id="UP000231426">
    <property type="component" value="Unassembled WGS sequence"/>
</dbReference>
<name>A0A2M6W626_9BACT</name>
<gene>
    <name evidence="2" type="ORF">COU29_03280</name>
</gene>
<dbReference type="PANTHER" id="PTHR48090:SF7">
    <property type="entry name" value="RFBJ PROTEIN"/>
    <property type="match status" value="1"/>
</dbReference>
<proteinExistence type="predicted"/>
<dbReference type="PANTHER" id="PTHR48090">
    <property type="entry name" value="UNDECAPRENYL-PHOSPHATE 4-DEOXY-4-FORMAMIDO-L-ARABINOSE TRANSFERASE-RELATED"/>
    <property type="match status" value="1"/>
</dbReference>
<evidence type="ECO:0000259" key="1">
    <source>
        <dbReference type="Pfam" id="PF00535"/>
    </source>
</evidence>
<dbReference type="AlphaFoldDB" id="A0A2M6W626"/>
<dbReference type="CDD" id="cd04179">
    <property type="entry name" value="DPM_DPG-synthase_like"/>
    <property type="match status" value="1"/>
</dbReference>
<dbReference type="EMBL" id="PFBV01000004">
    <property type="protein sequence ID" value="PIT88263.1"/>
    <property type="molecule type" value="Genomic_DNA"/>
</dbReference>
<dbReference type="Pfam" id="PF00535">
    <property type="entry name" value="Glycos_transf_2"/>
    <property type="match status" value="1"/>
</dbReference>
<keyword evidence="2" id="KW-0808">Transferase</keyword>
<dbReference type="InterPro" id="IPR001173">
    <property type="entry name" value="Glyco_trans_2-like"/>
</dbReference>
<reference evidence="3" key="1">
    <citation type="submission" date="2017-09" db="EMBL/GenBank/DDBJ databases">
        <title>Depth-based differentiation of microbial function through sediment-hosted aquifers and enrichment of novel symbionts in the deep terrestrial subsurface.</title>
        <authorList>
            <person name="Probst A.J."/>
            <person name="Ladd B."/>
            <person name="Jarett J.K."/>
            <person name="Geller-Mcgrath D.E."/>
            <person name="Sieber C.M.K."/>
            <person name="Emerson J.B."/>
            <person name="Anantharaman K."/>
            <person name="Thomas B.C."/>
            <person name="Malmstrom R."/>
            <person name="Stieglmeier M."/>
            <person name="Klingl A."/>
            <person name="Woyke T."/>
            <person name="Ryan C.M."/>
            <person name="Banfield J.F."/>
        </authorList>
    </citation>
    <scope>NUCLEOTIDE SEQUENCE [LARGE SCALE GENOMIC DNA]</scope>
</reference>
<organism evidence="2 3">
    <name type="scientific">Candidatus Magasanikbacteria bacterium CG10_big_fil_rev_8_21_14_0_10_36_32</name>
    <dbReference type="NCBI Taxonomy" id="1974646"/>
    <lineage>
        <taxon>Bacteria</taxon>
        <taxon>Candidatus Magasanikiibacteriota</taxon>
    </lineage>
</organism>
<dbReference type="SUPFAM" id="SSF53448">
    <property type="entry name" value="Nucleotide-diphospho-sugar transferases"/>
    <property type="match status" value="1"/>
</dbReference>
<dbReference type="Gene3D" id="3.90.550.10">
    <property type="entry name" value="Spore Coat Polysaccharide Biosynthesis Protein SpsA, Chain A"/>
    <property type="match status" value="1"/>
</dbReference>
<sequence length="220" mass="24505">MIFVVIPAYNEEKNIGRVVRGLIQYGYANIVVIDDGSCDKTGEEARIAGAVVLHHTINRGQGAALQTGDDYILLRGASVAVHFDADGQFDAADIAPAIKLLQEKQLDVVLGSRFLDNRSRIPFFKKFVVFPVGRLINFFLTGLKLSDVHNGFRILSRHALEQIHITQDGMAHNSEIIAQIKKKNLKFAEQPVLVYYYEYGQGIGGGLKILRDWILAKLIK</sequence>
<protein>
    <submittedName>
        <fullName evidence="2">Glycosyltransferase family 2 protein</fullName>
    </submittedName>
</protein>
<accession>A0A2M6W626</accession>
<evidence type="ECO:0000313" key="3">
    <source>
        <dbReference type="Proteomes" id="UP000231426"/>
    </source>
</evidence>
<comment type="caution">
    <text evidence="2">The sequence shown here is derived from an EMBL/GenBank/DDBJ whole genome shotgun (WGS) entry which is preliminary data.</text>
</comment>
<evidence type="ECO:0000313" key="2">
    <source>
        <dbReference type="EMBL" id="PIT88263.1"/>
    </source>
</evidence>
<dbReference type="InterPro" id="IPR029044">
    <property type="entry name" value="Nucleotide-diphossugar_trans"/>
</dbReference>